<dbReference type="AlphaFoldDB" id="J3MVL9"/>
<name>J3MVL9_ORYBR</name>
<accession>J3MVL9</accession>
<reference evidence="1" key="2">
    <citation type="submission" date="2013-04" db="UniProtKB">
        <authorList>
            <consortium name="EnsemblPlants"/>
        </authorList>
    </citation>
    <scope>IDENTIFICATION</scope>
</reference>
<dbReference type="EnsemblPlants" id="OB09G10470.1">
    <property type="protein sequence ID" value="OB09G10470.1"/>
    <property type="gene ID" value="OB09G10470"/>
</dbReference>
<dbReference type="Proteomes" id="UP000006038">
    <property type="component" value="Chromosome 9"/>
</dbReference>
<organism evidence="1">
    <name type="scientific">Oryza brachyantha</name>
    <name type="common">malo sina</name>
    <dbReference type="NCBI Taxonomy" id="4533"/>
    <lineage>
        <taxon>Eukaryota</taxon>
        <taxon>Viridiplantae</taxon>
        <taxon>Streptophyta</taxon>
        <taxon>Embryophyta</taxon>
        <taxon>Tracheophyta</taxon>
        <taxon>Spermatophyta</taxon>
        <taxon>Magnoliopsida</taxon>
        <taxon>Liliopsida</taxon>
        <taxon>Poales</taxon>
        <taxon>Poaceae</taxon>
        <taxon>BOP clade</taxon>
        <taxon>Oryzoideae</taxon>
        <taxon>Oryzeae</taxon>
        <taxon>Oryzinae</taxon>
        <taxon>Oryza</taxon>
    </lineage>
</organism>
<proteinExistence type="predicted"/>
<dbReference type="HOGENOM" id="CLU_2613057_0_0_1"/>
<reference evidence="1" key="1">
    <citation type="journal article" date="2013" name="Nat. Commun.">
        <title>Whole-genome sequencing of Oryza brachyantha reveals mechanisms underlying Oryza genome evolution.</title>
        <authorList>
            <person name="Chen J."/>
            <person name="Huang Q."/>
            <person name="Gao D."/>
            <person name="Wang J."/>
            <person name="Lang Y."/>
            <person name="Liu T."/>
            <person name="Li B."/>
            <person name="Bai Z."/>
            <person name="Luis Goicoechea J."/>
            <person name="Liang C."/>
            <person name="Chen C."/>
            <person name="Zhang W."/>
            <person name="Sun S."/>
            <person name="Liao Y."/>
            <person name="Zhang X."/>
            <person name="Yang L."/>
            <person name="Song C."/>
            <person name="Wang M."/>
            <person name="Shi J."/>
            <person name="Liu G."/>
            <person name="Liu J."/>
            <person name="Zhou H."/>
            <person name="Zhou W."/>
            <person name="Yu Q."/>
            <person name="An N."/>
            <person name="Chen Y."/>
            <person name="Cai Q."/>
            <person name="Wang B."/>
            <person name="Liu B."/>
            <person name="Min J."/>
            <person name="Huang Y."/>
            <person name="Wu H."/>
            <person name="Li Z."/>
            <person name="Zhang Y."/>
            <person name="Yin Y."/>
            <person name="Song W."/>
            <person name="Jiang J."/>
            <person name="Jackson S.A."/>
            <person name="Wing R.A."/>
            <person name="Wang J."/>
            <person name="Chen M."/>
        </authorList>
    </citation>
    <scope>NUCLEOTIDE SEQUENCE [LARGE SCALE GENOMIC DNA]</scope>
    <source>
        <strain evidence="1">cv. IRGC 101232</strain>
    </source>
</reference>
<evidence type="ECO:0000313" key="2">
    <source>
        <dbReference type="Proteomes" id="UP000006038"/>
    </source>
</evidence>
<protein>
    <submittedName>
        <fullName evidence="1">Uncharacterized protein</fullName>
    </submittedName>
</protein>
<keyword evidence="2" id="KW-1185">Reference proteome</keyword>
<sequence length="79" mass="8505">MCCCCLSKNCERVRSPSIIRGSSGVGAHAVEHLDGDGDGGGARVPPGAVPRRLGRHLLHGLEELLGLRRRQHLLHRGLH</sequence>
<evidence type="ECO:0000313" key="1">
    <source>
        <dbReference type="EnsemblPlants" id="OB09G10470.1"/>
    </source>
</evidence>
<dbReference type="Gramene" id="OB09G10470.1">
    <property type="protein sequence ID" value="OB09G10470.1"/>
    <property type="gene ID" value="OB09G10470"/>
</dbReference>